<sequence>MNEIQQMAFGSWFKKISSKIVNGVKKALPVVRKIIDIGRQVAPIIAPIIGGSAGKLISNVGKIASEVLTPGQSPADRGWNAIASRPVVNADRFAAPMLK</sequence>
<dbReference type="EMBL" id="JAPFFF010000034">
    <property type="protein sequence ID" value="KAK8843568.1"/>
    <property type="molecule type" value="Genomic_DNA"/>
</dbReference>
<proteinExistence type="predicted"/>
<gene>
    <name evidence="1" type="ORF">M9Y10_024625</name>
</gene>
<name>A0ABR2HAU1_9EUKA</name>
<organism evidence="1 2">
    <name type="scientific">Tritrichomonas musculus</name>
    <dbReference type="NCBI Taxonomy" id="1915356"/>
    <lineage>
        <taxon>Eukaryota</taxon>
        <taxon>Metamonada</taxon>
        <taxon>Parabasalia</taxon>
        <taxon>Tritrichomonadida</taxon>
        <taxon>Tritrichomonadidae</taxon>
        <taxon>Tritrichomonas</taxon>
    </lineage>
</organism>
<dbReference type="Proteomes" id="UP001470230">
    <property type="component" value="Unassembled WGS sequence"/>
</dbReference>
<evidence type="ECO:0000313" key="2">
    <source>
        <dbReference type="Proteomes" id="UP001470230"/>
    </source>
</evidence>
<protein>
    <submittedName>
        <fullName evidence="1">Uncharacterized protein</fullName>
    </submittedName>
</protein>
<evidence type="ECO:0000313" key="1">
    <source>
        <dbReference type="EMBL" id="KAK8843568.1"/>
    </source>
</evidence>
<accession>A0ABR2HAU1</accession>
<reference evidence="1 2" key="1">
    <citation type="submission" date="2024-04" db="EMBL/GenBank/DDBJ databases">
        <title>Tritrichomonas musculus Genome.</title>
        <authorList>
            <person name="Alves-Ferreira E."/>
            <person name="Grigg M."/>
            <person name="Lorenzi H."/>
            <person name="Galac M."/>
        </authorList>
    </citation>
    <scope>NUCLEOTIDE SEQUENCE [LARGE SCALE GENOMIC DNA]</scope>
    <source>
        <strain evidence="1 2">EAF2021</strain>
    </source>
</reference>
<keyword evidence="2" id="KW-1185">Reference proteome</keyword>
<comment type="caution">
    <text evidence="1">The sequence shown here is derived from an EMBL/GenBank/DDBJ whole genome shotgun (WGS) entry which is preliminary data.</text>
</comment>